<dbReference type="SMART" id="SM00257">
    <property type="entry name" value="LysM"/>
    <property type="match status" value="2"/>
</dbReference>
<comment type="caution">
    <text evidence="10">The sequence shown here is derived from an EMBL/GenBank/DDBJ whole genome shotgun (WGS) entry which is preliminary data.</text>
</comment>
<dbReference type="Gene3D" id="3.90.1720.10">
    <property type="entry name" value="endopeptidase domain like (from Nostoc punctiforme)"/>
    <property type="match status" value="1"/>
</dbReference>
<dbReference type="Pfam" id="PF01476">
    <property type="entry name" value="LysM"/>
    <property type="match status" value="2"/>
</dbReference>
<feature type="region of interest" description="Disordered" evidence="7">
    <location>
        <begin position="52"/>
        <end position="74"/>
    </location>
</feature>
<keyword evidence="6" id="KW-0788">Thiol protease</keyword>
<dbReference type="Gene3D" id="3.10.350.10">
    <property type="entry name" value="LysM domain"/>
    <property type="match status" value="2"/>
</dbReference>
<proteinExistence type="inferred from homology"/>
<evidence type="ECO:0000313" key="11">
    <source>
        <dbReference type="Proteomes" id="UP000533476"/>
    </source>
</evidence>
<dbReference type="InterPro" id="IPR018392">
    <property type="entry name" value="LysM"/>
</dbReference>
<dbReference type="PANTHER" id="PTHR47053:SF1">
    <property type="entry name" value="MUREIN DD-ENDOPEPTIDASE MEPH-RELATED"/>
    <property type="match status" value="1"/>
</dbReference>
<keyword evidence="4" id="KW-0677">Repeat</keyword>
<dbReference type="InterPro" id="IPR036779">
    <property type="entry name" value="LysM_dom_sf"/>
</dbReference>
<evidence type="ECO:0000256" key="3">
    <source>
        <dbReference type="ARBA" id="ARBA00022729"/>
    </source>
</evidence>
<dbReference type="PANTHER" id="PTHR47053">
    <property type="entry name" value="MUREIN DD-ENDOPEPTIDASE MEPH-RELATED"/>
    <property type="match status" value="1"/>
</dbReference>
<keyword evidence="11" id="KW-1185">Reference proteome</keyword>
<dbReference type="CDD" id="cd00118">
    <property type="entry name" value="LysM"/>
    <property type="match status" value="2"/>
</dbReference>
<keyword evidence="5" id="KW-0378">Hydrolase</keyword>
<dbReference type="Pfam" id="PF00877">
    <property type="entry name" value="NLPC_P60"/>
    <property type="match status" value="1"/>
</dbReference>
<dbReference type="InterPro" id="IPR000064">
    <property type="entry name" value="NLP_P60_dom"/>
</dbReference>
<evidence type="ECO:0000256" key="6">
    <source>
        <dbReference type="ARBA" id="ARBA00022807"/>
    </source>
</evidence>
<name>A0A7Y0L6R5_9FIRM</name>
<evidence type="ECO:0000259" key="9">
    <source>
        <dbReference type="PROSITE" id="PS51935"/>
    </source>
</evidence>
<dbReference type="GO" id="GO:0008234">
    <property type="term" value="F:cysteine-type peptidase activity"/>
    <property type="evidence" value="ECO:0007669"/>
    <property type="project" value="UniProtKB-KW"/>
</dbReference>
<dbReference type="SUPFAM" id="SSF54106">
    <property type="entry name" value="LysM domain"/>
    <property type="match status" value="2"/>
</dbReference>
<feature type="compositionally biased region" description="Low complexity" evidence="7">
    <location>
        <begin position="59"/>
        <end position="74"/>
    </location>
</feature>
<evidence type="ECO:0000256" key="4">
    <source>
        <dbReference type="ARBA" id="ARBA00022737"/>
    </source>
</evidence>
<dbReference type="AlphaFoldDB" id="A0A7Y0L6R5"/>
<dbReference type="Proteomes" id="UP000533476">
    <property type="component" value="Unassembled WGS sequence"/>
</dbReference>
<dbReference type="EMBL" id="JABBVZ010000081">
    <property type="protein sequence ID" value="NMP24058.1"/>
    <property type="molecule type" value="Genomic_DNA"/>
</dbReference>
<evidence type="ECO:0000313" key="10">
    <source>
        <dbReference type="EMBL" id="NMP24058.1"/>
    </source>
</evidence>
<feature type="domain" description="NlpC/P60" evidence="9">
    <location>
        <begin position="223"/>
        <end position="352"/>
    </location>
</feature>
<comment type="similarity">
    <text evidence="1">Belongs to the peptidase C40 family.</text>
</comment>
<evidence type="ECO:0000256" key="2">
    <source>
        <dbReference type="ARBA" id="ARBA00022670"/>
    </source>
</evidence>
<dbReference type="SUPFAM" id="SSF54001">
    <property type="entry name" value="Cysteine proteinases"/>
    <property type="match status" value="1"/>
</dbReference>
<reference evidence="10 11" key="1">
    <citation type="submission" date="2020-04" db="EMBL/GenBank/DDBJ databases">
        <authorList>
            <person name="Zhang R."/>
            <person name="Schippers A."/>
        </authorList>
    </citation>
    <scope>NUCLEOTIDE SEQUENCE [LARGE SCALE GENOMIC DNA]</scope>
    <source>
        <strain evidence="10 11">DSM 109850</strain>
    </source>
</reference>
<evidence type="ECO:0000256" key="7">
    <source>
        <dbReference type="SAM" id="MobiDB-lite"/>
    </source>
</evidence>
<dbReference type="PROSITE" id="PS51782">
    <property type="entry name" value="LYSM"/>
    <property type="match status" value="2"/>
</dbReference>
<feature type="domain" description="LysM" evidence="8">
    <location>
        <begin position="82"/>
        <end position="126"/>
    </location>
</feature>
<feature type="domain" description="LysM" evidence="8">
    <location>
        <begin position="144"/>
        <end position="188"/>
    </location>
</feature>
<dbReference type="InterPro" id="IPR038765">
    <property type="entry name" value="Papain-like_cys_pep_sf"/>
</dbReference>
<keyword evidence="3" id="KW-0732">Signal</keyword>
<dbReference type="GO" id="GO:0006508">
    <property type="term" value="P:proteolysis"/>
    <property type="evidence" value="ECO:0007669"/>
    <property type="project" value="UniProtKB-KW"/>
</dbReference>
<sequence length="353" mass="36780">MPEPTTNLGGNSRRKGSPFLHIRWTGAVAGIAVASALSLTGLAQAASPTGVHGAAVHDSQTPSASGVSSSTASPTFEAAPATTYRVQPGNTLGGIAARFHTTWEHLAAINHLANPNLLLVGQVLRLTGTVTKPAAPTVVQSAVHTYRVQPGNTLSGIASRFHTTWPVLARLNHLSNPNILRVGQVLTLPGGSVSASANKPVSGSTGSGNGSASVSLPAASAPQSLDQAIVSTAFKYLGVPYVWGGESPRGFDCSGLVQYVLAQNGISIGRTSWQQWNDVNHIAKSQLVPGDLVFFDTYSTGASHVGIYIGSYPKLGYSRAFIDAPAPGQSVMVQNFNNEYWVSHYYGAGAVRR</sequence>
<dbReference type="InterPro" id="IPR051202">
    <property type="entry name" value="Peptidase_C40"/>
</dbReference>
<evidence type="ECO:0000256" key="5">
    <source>
        <dbReference type="ARBA" id="ARBA00022801"/>
    </source>
</evidence>
<organism evidence="10 11">
    <name type="scientific">Sulfobacillus harzensis</name>
    <dbReference type="NCBI Taxonomy" id="2729629"/>
    <lineage>
        <taxon>Bacteria</taxon>
        <taxon>Bacillati</taxon>
        <taxon>Bacillota</taxon>
        <taxon>Clostridia</taxon>
        <taxon>Eubacteriales</taxon>
        <taxon>Clostridiales Family XVII. Incertae Sedis</taxon>
        <taxon>Sulfobacillus</taxon>
    </lineage>
</organism>
<keyword evidence="2" id="KW-0645">Protease</keyword>
<evidence type="ECO:0000259" key="8">
    <source>
        <dbReference type="PROSITE" id="PS51782"/>
    </source>
</evidence>
<protein>
    <submittedName>
        <fullName evidence="10">LysM peptidoglycan-binding domain-containing protein</fullName>
    </submittedName>
</protein>
<dbReference type="PROSITE" id="PS51935">
    <property type="entry name" value="NLPC_P60"/>
    <property type="match status" value="1"/>
</dbReference>
<evidence type="ECO:0000256" key="1">
    <source>
        <dbReference type="ARBA" id="ARBA00007074"/>
    </source>
</evidence>
<gene>
    <name evidence="10" type="ORF">HIJ39_17130</name>
</gene>
<accession>A0A7Y0L6R5</accession>